<evidence type="ECO:0000256" key="2">
    <source>
        <dbReference type="SAM" id="SignalP"/>
    </source>
</evidence>
<dbReference type="InterPro" id="IPR000073">
    <property type="entry name" value="AB_hydrolase_1"/>
</dbReference>
<feature type="chain" id="PRO_5017402512" evidence="2">
    <location>
        <begin position="20"/>
        <end position="276"/>
    </location>
</feature>
<dbReference type="PANTHER" id="PTHR43798:SF31">
    <property type="entry name" value="AB HYDROLASE SUPERFAMILY PROTEIN YCLE"/>
    <property type="match status" value="1"/>
</dbReference>
<evidence type="ECO:0000256" key="1">
    <source>
        <dbReference type="ARBA" id="ARBA00022801"/>
    </source>
</evidence>
<reference evidence="4 5" key="1">
    <citation type="submission" date="2018-10" db="EMBL/GenBank/DDBJ databases">
        <title>Ulvibacterium marinum gen. nov., sp. nov., a novel marine bacterium of the family Flavobacteriaceae, isolated from a culture of the green alga Ulva prolifera.</title>
        <authorList>
            <person name="Zhang Z."/>
        </authorList>
    </citation>
    <scope>NUCLEOTIDE SEQUENCE [LARGE SCALE GENOMIC DNA]</scope>
    <source>
        <strain evidence="4 5">CCMM003</strain>
    </source>
</reference>
<organism evidence="4 5">
    <name type="scientific">Ulvibacterium marinum</name>
    <dbReference type="NCBI Taxonomy" id="2419782"/>
    <lineage>
        <taxon>Bacteria</taxon>
        <taxon>Pseudomonadati</taxon>
        <taxon>Bacteroidota</taxon>
        <taxon>Flavobacteriia</taxon>
        <taxon>Flavobacteriales</taxon>
        <taxon>Flavobacteriaceae</taxon>
        <taxon>Ulvibacterium</taxon>
    </lineage>
</organism>
<dbReference type="EMBL" id="RBCJ01000001">
    <property type="protein sequence ID" value="RKN82909.1"/>
    <property type="molecule type" value="Genomic_DNA"/>
</dbReference>
<dbReference type="InterPro" id="IPR050266">
    <property type="entry name" value="AB_hydrolase_sf"/>
</dbReference>
<name>A0A3B0CFK7_9FLAO</name>
<dbReference type="RefSeq" id="WP_120710116.1">
    <property type="nucleotide sequence ID" value="NZ_RBCJ01000001.1"/>
</dbReference>
<gene>
    <name evidence="4" type="ORF">D7Z94_03445</name>
</gene>
<evidence type="ECO:0000313" key="5">
    <source>
        <dbReference type="Proteomes" id="UP000276603"/>
    </source>
</evidence>
<feature type="domain" description="AB hydrolase-1" evidence="3">
    <location>
        <begin position="55"/>
        <end position="179"/>
    </location>
</feature>
<dbReference type="Gene3D" id="3.40.50.1820">
    <property type="entry name" value="alpha/beta hydrolase"/>
    <property type="match status" value="1"/>
</dbReference>
<sequence length="276" mass="30961">MKRILFTALFGICILGAIAQDGTKVPYGYNESVGKYFEVTTDTKLYYEIYGEGEPILMLHGGVYGYIDEFEFFIDSLSKNYQVICLATRGHVKSDIGHEPFTYEQRAGDAKKLLEHLNIEKAGIIGFSDGGYAAYRLAADYPEVVEKMVVIGSGDRPVGSGVNYGYSEEKLMKEAGGYFKKRLAAMPEPKRWNESLQWLNALYENEVVSEKVFKKIDCPVLLLAGDKDQYSNPEALLKAHESIKESNLSIIPGCGHVVFYCNWNAVWAVVEPFLKK</sequence>
<keyword evidence="2" id="KW-0732">Signal</keyword>
<keyword evidence="1 4" id="KW-0378">Hydrolase</keyword>
<dbReference type="GO" id="GO:0016787">
    <property type="term" value="F:hydrolase activity"/>
    <property type="evidence" value="ECO:0007669"/>
    <property type="project" value="UniProtKB-KW"/>
</dbReference>
<dbReference type="AlphaFoldDB" id="A0A3B0CFK7"/>
<comment type="caution">
    <text evidence="4">The sequence shown here is derived from an EMBL/GenBank/DDBJ whole genome shotgun (WGS) entry which is preliminary data.</text>
</comment>
<dbReference type="GO" id="GO:0016020">
    <property type="term" value="C:membrane"/>
    <property type="evidence" value="ECO:0007669"/>
    <property type="project" value="TreeGrafter"/>
</dbReference>
<dbReference type="InterPro" id="IPR029058">
    <property type="entry name" value="AB_hydrolase_fold"/>
</dbReference>
<keyword evidence="5" id="KW-1185">Reference proteome</keyword>
<dbReference type="SUPFAM" id="SSF53474">
    <property type="entry name" value="alpha/beta-Hydrolases"/>
    <property type="match status" value="1"/>
</dbReference>
<protein>
    <submittedName>
        <fullName evidence="4">Alpha/beta hydrolase</fullName>
    </submittedName>
</protein>
<dbReference type="Proteomes" id="UP000276603">
    <property type="component" value="Unassembled WGS sequence"/>
</dbReference>
<evidence type="ECO:0000313" key="4">
    <source>
        <dbReference type="EMBL" id="RKN82909.1"/>
    </source>
</evidence>
<dbReference type="Pfam" id="PF00561">
    <property type="entry name" value="Abhydrolase_1"/>
    <property type="match status" value="1"/>
</dbReference>
<dbReference type="OrthoDB" id="2247630at2"/>
<accession>A0A3B0CFK7</accession>
<proteinExistence type="predicted"/>
<feature type="signal peptide" evidence="2">
    <location>
        <begin position="1"/>
        <end position="19"/>
    </location>
</feature>
<evidence type="ECO:0000259" key="3">
    <source>
        <dbReference type="Pfam" id="PF00561"/>
    </source>
</evidence>
<dbReference type="PANTHER" id="PTHR43798">
    <property type="entry name" value="MONOACYLGLYCEROL LIPASE"/>
    <property type="match status" value="1"/>
</dbReference>